<comment type="caution">
    <text evidence="1">The sequence shown here is derived from an EMBL/GenBank/DDBJ whole genome shotgun (WGS) entry which is preliminary data.</text>
</comment>
<proteinExistence type="predicted"/>
<sequence>MTQGSSDALEPIDNDRDHVVEEEAVHWLTPPPESGTSFMIGSGGDSATLIRLQQKLLADRAYLRPPGSVTGWSIIERQLQALLWRVYGRLRTADLQRPDSFEALAIVYLPSASAEMSLNRVKIAIQELGCEIVDETDVVHGSLWQAFTLAFKRTVTQEQLEEAGDYALAAARNKVYTETQAAVTKTLAEAVATLLQAMKDESTGSVLVGNLYVAKVDGVPFAMELTAAQVKSYHTSTTLQKDPVAALSAFRSANSSMNSEGLERVSRFPSVETQQALEQ</sequence>
<protein>
    <submittedName>
        <fullName evidence="1">Uncharacterized protein</fullName>
    </submittedName>
</protein>
<evidence type="ECO:0000313" key="2">
    <source>
        <dbReference type="Proteomes" id="UP000633509"/>
    </source>
</evidence>
<evidence type="ECO:0000313" key="1">
    <source>
        <dbReference type="EMBL" id="MBE1588186.1"/>
    </source>
</evidence>
<dbReference type="Proteomes" id="UP000633509">
    <property type="component" value="Unassembled WGS sequence"/>
</dbReference>
<dbReference type="EMBL" id="JADBEK010000001">
    <property type="protein sequence ID" value="MBE1588186.1"/>
    <property type="molecule type" value="Genomic_DNA"/>
</dbReference>
<reference evidence="1 2" key="1">
    <citation type="submission" date="2020-10" db="EMBL/GenBank/DDBJ databases">
        <title>Sequencing the genomes of 1000 actinobacteria strains.</title>
        <authorList>
            <person name="Klenk H.-P."/>
        </authorList>
    </citation>
    <scope>NUCLEOTIDE SEQUENCE [LARGE SCALE GENOMIC DNA]</scope>
    <source>
        <strain evidence="1 2">DSM 43173</strain>
    </source>
</reference>
<accession>A0ABR9M5J5</accession>
<name>A0ABR9M5J5_9ACTN</name>
<gene>
    <name evidence="1" type="ORF">H4W80_006444</name>
</gene>
<keyword evidence="2" id="KW-1185">Reference proteome</keyword>
<dbReference type="RefSeq" id="WP_192788456.1">
    <property type="nucleotide sequence ID" value="NZ_JADBEK010000001.1"/>
</dbReference>
<organism evidence="1 2">
    <name type="scientific">Nonomuraea angiospora</name>
    <dbReference type="NCBI Taxonomy" id="46172"/>
    <lineage>
        <taxon>Bacteria</taxon>
        <taxon>Bacillati</taxon>
        <taxon>Actinomycetota</taxon>
        <taxon>Actinomycetes</taxon>
        <taxon>Streptosporangiales</taxon>
        <taxon>Streptosporangiaceae</taxon>
        <taxon>Nonomuraea</taxon>
    </lineage>
</organism>